<dbReference type="Gene3D" id="2.60.120.10">
    <property type="entry name" value="Jelly Rolls"/>
    <property type="match status" value="1"/>
</dbReference>
<accession>A0ABT3Q1C5</accession>
<dbReference type="RefSeq" id="WP_265790923.1">
    <property type="nucleotide sequence ID" value="NZ_BAABRS010000003.1"/>
</dbReference>
<name>A0ABT3Q1C5_9BACT</name>
<comment type="caution">
    <text evidence="2">The sequence shown here is derived from an EMBL/GenBank/DDBJ whole genome shotgun (WGS) entry which is preliminary data.</text>
</comment>
<dbReference type="SMART" id="SM00100">
    <property type="entry name" value="cNMP"/>
    <property type="match status" value="1"/>
</dbReference>
<dbReference type="CDD" id="cd00038">
    <property type="entry name" value="CAP_ED"/>
    <property type="match status" value="1"/>
</dbReference>
<protein>
    <submittedName>
        <fullName evidence="2">Crp/Fnr family transcriptional regulator</fullName>
    </submittedName>
</protein>
<dbReference type="InterPro" id="IPR018490">
    <property type="entry name" value="cNMP-bd_dom_sf"/>
</dbReference>
<feature type="domain" description="Cyclic nucleotide-binding" evidence="1">
    <location>
        <begin position="16"/>
        <end position="116"/>
    </location>
</feature>
<evidence type="ECO:0000313" key="2">
    <source>
        <dbReference type="EMBL" id="MCW9713912.1"/>
    </source>
</evidence>
<evidence type="ECO:0000313" key="3">
    <source>
        <dbReference type="Proteomes" id="UP001207337"/>
    </source>
</evidence>
<dbReference type="Pfam" id="PF00027">
    <property type="entry name" value="cNMP_binding"/>
    <property type="match status" value="1"/>
</dbReference>
<evidence type="ECO:0000259" key="1">
    <source>
        <dbReference type="PROSITE" id="PS50042"/>
    </source>
</evidence>
<sequence>MDKYTMLKKIYQHPELNSDELQIICSAHDKVVMKKGDYLLKEEQVPNEYYCLESGLIRSFATNSEGEEVTTGFFSSDEVVIEVASLFLRTPTKENIHTLTDCVCWKISLDTFQQLFQKIPGFSAWGRDWMSEVLFSTKQRSLSMITDSATERYLTLRKEHPEIIQQAPLKYIASYLGITDSSLSRIRKEVANKT</sequence>
<dbReference type="EMBL" id="JAJNDC010000003">
    <property type="protein sequence ID" value="MCW9713912.1"/>
    <property type="molecule type" value="Genomic_DNA"/>
</dbReference>
<keyword evidence="3" id="KW-1185">Reference proteome</keyword>
<dbReference type="SUPFAM" id="SSF51206">
    <property type="entry name" value="cAMP-binding domain-like"/>
    <property type="match status" value="1"/>
</dbReference>
<dbReference type="PROSITE" id="PS50042">
    <property type="entry name" value="CNMP_BINDING_3"/>
    <property type="match status" value="1"/>
</dbReference>
<dbReference type="Proteomes" id="UP001207337">
    <property type="component" value="Unassembled WGS sequence"/>
</dbReference>
<dbReference type="InterPro" id="IPR014710">
    <property type="entry name" value="RmlC-like_jellyroll"/>
</dbReference>
<gene>
    <name evidence="2" type="ORF">LQ318_13455</name>
</gene>
<proteinExistence type="predicted"/>
<organism evidence="2 3">
    <name type="scientific">Fodinibius salicampi</name>
    <dbReference type="NCBI Taxonomy" id="1920655"/>
    <lineage>
        <taxon>Bacteria</taxon>
        <taxon>Pseudomonadati</taxon>
        <taxon>Balneolota</taxon>
        <taxon>Balneolia</taxon>
        <taxon>Balneolales</taxon>
        <taxon>Balneolaceae</taxon>
        <taxon>Fodinibius</taxon>
    </lineage>
</organism>
<dbReference type="InterPro" id="IPR000595">
    <property type="entry name" value="cNMP-bd_dom"/>
</dbReference>
<reference evidence="2 3" key="1">
    <citation type="submission" date="2021-11" db="EMBL/GenBank/DDBJ databases">
        <title>Aliifidinibius sp. nov., a new bacterium isolated from saline soil.</title>
        <authorList>
            <person name="Galisteo C."/>
            <person name="De La Haba R."/>
            <person name="Sanchez-Porro C."/>
            <person name="Ventosa A."/>
        </authorList>
    </citation>
    <scope>NUCLEOTIDE SEQUENCE [LARGE SCALE GENOMIC DNA]</scope>
    <source>
        <strain evidence="2 3">KACC 190600</strain>
    </source>
</reference>